<dbReference type="GO" id="GO:0051087">
    <property type="term" value="F:protein-folding chaperone binding"/>
    <property type="evidence" value="ECO:0007669"/>
    <property type="project" value="InterPro"/>
</dbReference>
<dbReference type="GO" id="GO:0005737">
    <property type="term" value="C:cytoplasm"/>
    <property type="evidence" value="ECO:0007669"/>
    <property type="project" value="UniProtKB-SubCell"/>
</dbReference>
<protein>
    <recommendedName>
        <fullName evidence="4 5">Protein GrpE</fullName>
    </recommendedName>
    <alternativeName>
        <fullName evidence="4">HSP-70 cofactor</fullName>
    </alternativeName>
</protein>
<dbReference type="SUPFAM" id="SSF58014">
    <property type="entry name" value="Coiled-coil domain of nucleotide exchange factor GrpE"/>
    <property type="match status" value="1"/>
</dbReference>
<reference evidence="8 9" key="1">
    <citation type="submission" date="2019-07" db="EMBL/GenBank/DDBJ databases">
        <title>Buchnera limit thermal tolerance of host aphids.</title>
        <authorList>
            <person name="Zhang B."/>
            <person name="Moran N."/>
        </authorList>
    </citation>
    <scope>NUCLEOTIDE SEQUENCE [LARGE SCALE GENOMIC DNA]</scope>
    <source>
        <strain evidence="8 9">Afa-UT1</strain>
    </source>
</reference>
<comment type="similarity">
    <text evidence="1 4 6">Belongs to the GrpE family.</text>
</comment>
<dbReference type="InterPro" id="IPR000740">
    <property type="entry name" value="GrpE"/>
</dbReference>
<keyword evidence="3 4" id="KW-0143">Chaperone</keyword>
<evidence type="ECO:0000256" key="3">
    <source>
        <dbReference type="ARBA" id="ARBA00023186"/>
    </source>
</evidence>
<dbReference type="CDD" id="cd00446">
    <property type="entry name" value="GrpE"/>
    <property type="match status" value="1"/>
</dbReference>
<dbReference type="Gene3D" id="3.90.20.20">
    <property type="match status" value="1"/>
</dbReference>
<feature type="coiled-coil region" evidence="7">
    <location>
        <begin position="10"/>
        <end position="48"/>
    </location>
</feature>
<comment type="subcellular location">
    <subcellularLocation>
        <location evidence="4">Cytoplasm</location>
    </subcellularLocation>
</comment>
<evidence type="ECO:0000256" key="2">
    <source>
        <dbReference type="ARBA" id="ARBA00023016"/>
    </source>
</evidence>
<proteinExistence type="inferred from homology"/>
<dbReference type="Pfam" id="PF01025">
    <property type="entry name" value="GrpE"/>
    <property type="match status" value="1"/>
</dbReference>
<dbReference type="GO" id="GO:0042803">
    <property type="term" value="F:protein homodimerization activity"/>
    <property type="evidence" value="ECO:0007669"/>
    <property type="project" value="InterPro"/>
</dbReference>
<evidence type="ECO:0000313" key="8">
    <source>
        <dbReference type="EMBL" id="QFQ32430.1"/>
    </source>
</evidence>
<dbReference type="Gene3D" id="2.30.22.10">
    <property type="entry name" value="Head domain of nucleotide exchange factor GrpE"/>
    <property type="match status" value="1"/>
</dbReference>
<keyword evidence="2 4" id="KW-0346">Stress response</keyword>
<accession>A0A5J6ZAS5</accession>
<evidence type="ECO:0000256" key="1">
    <source>
        <dbReference type="ARBA" id="ARBA00009054"/>
    </source>
</evidence>
<keyword evidence="4" id="KW-0963">Cytoplasm</keyword>
<comment type="function">
    <text evidence="4 5">Participates actively in the response to hyperosmotic and heat shock by preventing the aggregation of stress-denatured proteins, in association with DnaK and GrpE. It is the nucleotide exchange factor for DnaK and may function as a thermosensor. Unfolded proteins bind initially to DnaJ; upon interaction with the DnaJ-bound protein, DnaK hydrolyzes its bound ATP, resulting in the formation of a stable complex. GrpE releases ADP from DnaK; ATP binding to DnaK triggers the release of the substrate protein, thus completing the reaction cycle. Several rounds of ATP-dependent interactions between DnaJ, DnaK and GrpE are required for fully efficient folding.</text>
</comment>
<dbReference type="HAMAP" id="MF_01151">
    <property type="entry name" value="GrpE"/>
    <property type="match status" value="1"/>
</dbReference>
<dbReference type="PRINTS" id="PR00773">
    <property type="entry name" value="GRPEPROTEIN"/>
</dbReference>
<name>A0A5J6ZAS5_9GAMM</name>
<gene>
    <name evidence="4" type="primary">grpE</name>
    <name evidence="8" type="ORF">FQV33_00230</name>
</gene>
<dbReference type="GO" id="GO:0000774">
    <property type="term" value="F:adenyl-nucleotide exchange factor activity"/>
    <property type="evidence" value="ECO:0007669"/>
    <property type="project" value="InterPro"/>
</dbReference>
<dbReference type="PANTHER" id="PTHR21237:SF23">
    <property type="entry name" value="GRPE PROTEIN HOMOLOG, MITOCHONDRIAL"/>
    <property type="match status" value="1"/>
</dbReference>
<sequence length="186" mass="22030">MINKIKITDEKNTKDTINDLNNENNDLINILQNKLKISEEKIKEIILNQNKEVFQVKNRLKIEFDKYQKFSLEKLIIEFLPIIDNIERAFNLIQQKNEKKYIEILKNIEHVLSLIKTMFTEFQVSKINDIKIEFDPNIHQAISVRYNNEIESNQILEVMQSGYIIYNSRLLRPAMVVVSTKNIDCS</sequence>
<evidence type="ECO:0000256" key="7">
    <source>
        <dbReference type="SAM" id="Coils"/>
    </source>
</evidence>
<dbReference type="GO" id="GO:0006457">
    <property type="term" value="P:protein folding"/>
    <property type="evidence" value="ECO:0007669"/>
    <property type="project" value="InterPro"/>
</dbReference>
<dbReference type="PROSITE" id="PS01071">
    <property type="entry name" value="GRPE"/>
    <property type="match status" value="1"/>
</dbReference>
<dbReference type="Proteomes" id="UP000325981">
    <property type="component" value="Chromosome"/>
</dbReference>
<dbReference type="RefSeq" id="WP_158347532.1">
    <property type="nucleotide sequence ID" value="NZ_CP042427.1"/>
</dbReference>
<evidence type="ECO:0000256" key="6">
    <source>
        <dbReference type="RuleBase" id="RU004478"/>
    </source>
</evidence>
<dbReference type="OrthoDB" id="9789811at2"/>
<dbReference type="InterPro" id="IPR009012">
    <property type="entry name" value="GrpE_head"/>
</dbReference>
<dbReference type="EMBL" id="CP042427">
    <property type="protein sequence ID" value="QFQ32430.1"/>
    <property type="molecule type" value="Genomic_DNA"/>
</dbReference>
<keyword evidence="7" id="KW-0175">Coiled coil</keyword>
<dbReference type="InterPro" id="IPR013805">
    <property type="entry name" value="GrpE_CC"/>
</dbReference>
<evidence type="ECO:0000256" key="5">
    <source>
        <dbReference type="RuleBase" id="RU000639"/>
    </source>
</evidence>
<evidence type="ECO:0000256" key="4">
    <source>
        <dbReference type="HAMAP-Rule" id="MF_01151"/>
    </source>
</evidence>
<organism evidence="8 9">
    <name type="scientific">Buchnera aphidicola</name>
    <name type="common">Aphis fabae</name>
    <dbReference type="NCBI Taxonomy" id="571430"/>
    <lineage>
        <taxon>Bacteria</taxon>
        <taxon>Pseudomonadati</taxon>
        <taxon>Pseudomonadota</taxon>
        <taxon>Gammaproteobacteria</taxon>
        <taxon>Enterobacterales</taxon>
        <taxon>Erwiniaceae</taxon>
        <taxon>Buchnera</taxon>
    </lineage>
</organism>
<dbReference type="SUPFAM" id="SSF51064">
    <property type="entry name" value="Head domain of nucleotide exchange factor GrpE"/>
    <property type="match status" value="1"/>
</dbReference>
<dbReference type="PANTHER" id="PTHR21237">
    <property type="entry name" value="GRPE PROTEIN"/>
    <property type="match status" value="1"/>
</dbReference>
<dbReference type="GO" id="GO:0051082">
    <property type="term" value="F:unfolded protein binding"/>
    <property type="evidence" value="ECO:0007669"/>
    <property type="project" value="TreeGrafter"/>
</dbReference>
<dbReference type="AlphaFoldDB" id="A0A5J6ZAS5"/>
<evidence type="ECO:0000313" key="9">
    <source>
        <dbReference type="Proteomes" id="UP000325981"/>
    </source>
</evidence>
<comment type="subunit">
    <text evidence="4">Homodimer.</text>
</comment>